<gene>
    <name evidence="3" type="ORF">APE01nite_07640</name>
</gene>
<accession>A0A4Y3TV36</accession>
<dbReference type="Proteomes" id="UP000317730">
    <property type="component" value="Unassembled WGS sequence"/>
</dbReference>
<comment type="caution">
    <text evidence="3">The sequence shown here is derived from an EMBL/GenBank/DDBJ whole genome shotgun (WGS) entry which is preliminary data.</text>
</comment>
<protein>
    <recommendedName>
        <fullName evidence="5">Lipoprotein</fullName>
    </recommendedName>
</protein>
<dbReference type="PROSITE" id="PS51257">
    <property type="entry name" value="PROKAR_LIPOPROTEIN"/>
    <property type="match status" value="1"/>
</dbReference>
<reference evidence="3 4" key="1">
    <citation type="submission" date="2019-06" db="EMBL/GenBank/DDBJ databases">
        <title>Whole genome shotgun sequence of Acetobacter peroxydans NBRC 13755.</title>
        <authorList>
            <person name="Hosoyama A."/>
            <person name="Uohara A."/>
            <person name="Ohji S."/>
            <person name="Ichikawa N."/>
        </authorList>
    </citation>
    <scope>NUCLEOTIDE SEQUENCE [LARGE SCALE GENOMIC DNA]</scope>
    <source>
        <strain evidence="3 4">NBRC 13755</strain>
    </source>
</reference>
<feature type="signal peptide" evidence="2">
    <location>
        <begin position="1"/>
        <end position="17"/>
    </location>
</feature>
<dbReference type="RefSeq" id="WP_141374913.1">
    <property type="nucleotide sequence ID" value="NZ_BAPL01000016.1"/>
</dbReference>
<organism evidence="3 4">
    <name type="scientific">Acetobacter peroxydans</name>
    <dbReference type="NCBI Taxonomy" id="104098"/>
    <lineage>
        <taxon>Bacteria</taxon>
        <taxon>Pseudomonadati</taxon>
        <taxon>Pseudomonadota</taxon>
        <taxon>Alphaproteobacteria</taxon>
        <taxon>Acetobacterales</taxon>
        <taxon>Acetobacteraceae</taxon>
        <taxon>Acetobacter</taxon>
    </lineage>
</organism>
<evidence type="ECO:0000313" key="3">
    <source>
        <dbReference type="EMBL" id="GEB84967.1"/>
    </source>
</evidence>
<proteinExistence type="predicted"/>
<sequence>MRLRGIAGLVMAGGMLAGCATTSGPVQVGSPNPFGYMKKSAVCKTTPVVKGADGQLSTTMTVRSDDGLCELLISQPDGKPYASFGVAPVPEHGKAFMYSLDNDTHVTYTPTLAYAGQDVFTVVLVPGPGQQRTKLTVTAQVDATGVYVPKPAVTGPAPAAEPASKGKKKATAHHSTSAAKSKH</sequence>
<evidence type="ECO:0008006" key="5">
    <source>
        <dbReference type="Google" id="ProtNLM"/>
    </source>
</evidence>
<keyword evidence="4" id="KW-1185">Reference proteome</keyword>
<evidence type="ECO:0000256" key="2">
    <source>
        <dbReference type="SAM" id="SignalP"/>
    </source>
</evidence>
<dbReference type="EMBL" id="BJMV01000003">
    <property type="protein sequence ID" value="GEB84967.1"/>
    <property type="molecule type" value="Genomic_DNA"/>
</dbReference>
<name>A0A4Y3TV36_9PROT</name>
<evidence type="ECO:0000256" key="1">
    <source>
        <dbReference type="SAM" id="MobiDB-lite"/>
    </source>
</evidence>
<feature type="region of interest" description="Disordered" evidence="1">
    <location>
        <begin position="150"/>
        <end position="183"/>
    </location>
</feature>
<feature type="compositionally biased region" description="Low complexity" evidence="1">
    <location>
        <begin position="173"/>
        <end position="183"/>
    </location>
</feature>
<keyword evidence="2" id="KW-0732">Signal</keyword>
<dbReference type="OrthoDB" id="7276760at2"/>
<feature type="chain" id="PRO_5021417092" description="Lipoprotein" evidence="2">
    <location>
        <begin position="18"/>
        <end position="183"/>
    </location>
</feature>
<dbReference type="AlphaFoldDB" id="A0A4Y3TV36"/>
<evidence type="ECO:0000313" key="4">
    <source>
        <dbReference type="Proteomes" id="UP000317730"/>
    </source>
</evidence>